<protein>
    <submittedName>
        <fullName evidence="1">Uncharacterized protein</fullName>
    </submittedName>
</protein>
<gene>
    <name evidence="1" type="ORF">LCGC14_1981750</name>
</gene>
<dbReference type="AlphaFoldDB" id="A0A0F9HLX7"/>
<reference evidence="1" key="1">
    <citation type="journal article" date="2015" name="Nature">
        <title>Complex archaea that bridge the gap between prokaryotes and eukaryotes.</title>
        <authorList>
            <person name="Spang A."/>
            <person name="Saw J.H."/>
            <person name="Jorgensen S.L."/>
            <person name="Zaremba-Niedzwiedzka K."/>
            <person name="Martijn J."/>
            <person name="Lind A.E."/>
            <person name="van Eijk R."/>
            <person name="Schleper C."/>
            <person name="Guy L."/>
            <person name="Ettema T.J."/>
        </authorList>
    </citation>
    <scope>NUCLEOTIDE SEQUENCE</scope>
</reference>
<proteinExistence type="predicted"/>
<sequence>STLLGGFQLGIAATAGIFAAGSMATILGIGNLTDFTENIEMTTTQAGNSNEPDKAVANHTLTIAFELLEFYPPKWDIIRGGSLDTENSATAATYLVGGTGSTNVFSTGGLSAINAKAYKFLNRKLVTGSTVETALVVYKAKIEAGMIITPKSDHDTDSVMVMPFTLTGELDTARTAGDQLYIIESELGI</sequence>
<feature type="non-terminal residue" evidence="1">
    <location>
        <position position="1"/>
    </location>
</feature>
<comment type="caution">
    <text evidence="1">The sequence shown here is derived from an EMBL/GenBank/DDBJ whole genome shotgun (WGS) entry which is preliminary data.</text>
</comment>
<organism evidence="1">
    <name type="scientific">marine sediment metagenome</name>
    <dbReference type="NCBI Taxonomy" id="412755"/>
    <lineage>
        <taxon>unclassified sequences</taxon>
        <taxon>metagenomes</taxon>
        <taxon>ecological metagenomes</taxon>
    </lineage>
</organism>
<evidence type="ECO:0000313" key="1">
    <source>
        <dbReference type="EMBL" id="KKL82735.1"/>
    </source>
</evidence>
<accession>A0A0F9HLX7</accession>
<name>A0A0F9HLX7_9ZZZZ</name>
<dbReference type="EMBL" id="LAZR01022190">
    <property type="protein sequence ID" value="KKL82735.1"/>
    <property type="molecule type" value="Genomic_DNA"/>
</dbReference>